<evidence type="ECO:0000256" key="2">
    <source>
        <dbReference type="ARBA" id="ARBA00022741"/>
    </source>
</evidence>
<comment type="similarity">
    <text evidence="4">Belongs to the ABC transporter superfamily. Macrolide exporter (TC 3.A.1.122) family.</text>
</comment>
<dbReference type="InterPro" id="IPR017911">
    <property type="entry name" value="MacB-like_ATP-bd"/>
</dbReference>
<keyword evidence="1" id="KW-0813">Transport</keyword>
<dbReference type="FunFam" id="3.40.50.300:FF:000032">
    <property type="entry name" value="Export ABC transporter ATP-binding protein"/>
    <property type="match status" value="1"/>
</dbReference>
<dbReference type="CDD" id="cd03255">
    <property type="entry name" value="ABC_MJ0796_LolCDE_FtsE"/>
    <property type="match status" value="1"/>
</dbReference>
<dbReference type="PANTHER" id="PTHR24220">
    <property type="entry name" value="IMPORT ATP-BINDING PROTEIN"/>
    <property type="match status" value="1"/>
</dbReference>
<name>E8T1V5_THEA1</name>
<dbReference type="InterPro" id="IPR015854">
    <property type="entry name" value="ABC_transpr_LolD-like"/>
</dbReference>
<dbReference type="PANTHER" id="PTHR24220:SF86">
    <property type="entry name" value="ABC TRANSPORTER ABCH.1"/>
    <property type="match status" value="1"/>
</dbReference>
<feature type="domain" description="ABC transporter" evidence="5">
    <location>
        <begin position="4"/>
        <end position="230"/>
    </location>
</feature>
<evidence type="ECO:0000256" key="1">
    <source>
        <dbReference type="ARBA" id="ARBA00022448"/>
    </source>
</evidence>
<dbReference type="OrthoDB" id="9802264at2"/>
<dbReference type="RefSeq" id="WP_013537636.1">
    <property type="nucleotide sequence ID" value="NC_014926.1"/>
</dbReference>
<dbReference type="EMBL" id="CP002444">
    <property type="protein sequence ID" value="ADU96850.1"/>
    <property type="molecule type" value="Genomic_DNA"/>
</dbReference>
<dbReference type="HOGENOM" id="CLU_000604_1_22_0"/>
<dbReference type="InterPro" id="IPR003593">
    <property type="entry name" value="AAA+_ATPase"/>
</dbReference>
<keyword evidence="7" id="KW-1185">Reference proteome</keyword>
<dbReference type="InterPro" id="IPR003439">
    <property type="entry name" value="ABC_transporter-like_ATP-bd"/>
</dbReference>
<dbReference type="GO" id="GO:0005886">
    <property type="term" value="C:plasma membrane"/>
    <property type="evidence" value="ECO:0007669"/>
    <property type="project" value="TreeGrafter"/>
</dbReference>
<dbReference type="GO" id="GO:0022857">
    <property type="term" value="F:transmembrane transporter activity"/>
    <property type="evidence" value="ECO:0007669"/>
    <property type="project" value="TreeGrafter"/>
</dbReference>
<dbReference type="STRING" id="648996.Theam_0883"/>
<dbReference type="InterPro" id="IPR027417">
    <property type="entry name" value="P-loop_NTPase"/>
</dbReference>
<keyword evidence="2" id="KW-0547">Nucleotide-binding</keyword>
<dbReference type="eggNOG" id="COG1136">
    <property type="taxonomic scope" value="Bacteria"/>
</dbReference>
<dbReference type="GO" id="GO:0098796">
    <property type="term" value="C:membrane protein complex"/>
    <property type="evidence" value="ECO:0007669"/>
    <property type="project" value="UniProtKB-ARBA"/>
</dbReference>
<proteinExistence type="inferred from homology"/>
<dbReference type="Gene3D" id="3.40.50.300">
    <property type="entry name" value="P-loop containing nucleotide triphosphate hydrolases"/>
    <property type="match status" value="1"/>
</dbReference>
<evidence type="ECO:0000313" key="7">
    <source>
        <dbReference type="Proteomes" id="UP000006362"/>
    </source>
</evidence>
<protein>
    <submittedName>
        <fullName evidence="6">ABC transporter related protein</fullName>
    </submittedName>
</protein>
<keyword evidence="3" id="KW-0067">ATP-binding</keyword>
<evidence type="ECO:0000259" key="5">
    <source>
        <dbReference type="PROSITE" id="PS50893"/>
    </source>
</evidence>
<dbReference type="SMART" id="SM00382">
    <property type="entry name" value="AAA"/>
    <property type="match status" value="1"/>
</dbReference>
<evidence type="ECO:0000256" key="3">
    <source>
        <dbReference type="ARBA" id="ARBA00022840"/>
    </source>
</evidence>
<reference evidence="6" key="1">
    <citation type="submission" date="2011-01" db="EMBL/GenBank/DDBJ databases">
        <title>Complete sequence of chromosome of Thermovibrio ammonificans HB-1.</title>
        <authorList>
            <consortium name="US DOE Joint Genome Institute"/>
            <person name="Lucas S."/>
            <person name="Copeland A."/>
            <person name="Lapidus A."/>
            <person name="Cheng J.-F."/>
            <person name="Goodwin L."/>
            <person name="Pitluck S."/>
            <person name="Davenport K."/>
            <person name="Detter J.C."/>
            <person name="Han C."/>
            <person name="Tapia R."/>
            <person name="Land M."/>
            <person name="Hauser L."/>
            <person name="Kyrpides N."/>
            <person name="Ivanova N."/>
            <person name="Ovchinnikova G."/>
            <person name="Vetriani C."/>
            <person name="Woyke T."/>
        </authorList>
    </citation>
    <scope>NUCLEOTIDE SEQUENCE [LARGE SCALE GENOMIC DNA]</scope>
    <source>
        <strain evidence="6">HB-1</strain>
    </source>
</reference>
<dbReference type="Pfam" id="PF00005">
    <property type="entry name" value="ABC_tran"/>
    <property type="match status" value="1"/>
</dbReference>
<evidence type="ECO:0000256" key="4">
    <source>
        <dbReference type="ARBA" id="ARBA00038388"/>
    </source>
</evidence>
<dbReference type="AlphaFoldDB" id="E8T1V5"/>
<dbReference type="GO" id="GO:0005524">
    <property type="term" value="F:ATP binding"/>
    <property type="evidence" value="ECO:0007669"/>
    <property type="project" value="UniProtKB-KW"/>
</dbReference>
<sequence length="230" mass="25849">MALIELRDVRKSFRQGDLEFEVLRGIDLTVEKGEFVAIMGPSGSGKSTLMYIIGCLDRPTSGSYRLNGVDVLSLNDDKLSKLRATHIGFVFQAFYLVPYLTVLDNTLLPVEYLPKEERKERFRGTSPAERAKELLTRLGMRERLHFKPEELSGGQKQRTAIARALINSPEIILADEPTGQLDSKSGKAVMEVFKELHREGKTVIVVTHDEKIASYAERIVKIQDGKIVES</sequence>
<organism evidence="6 7">
    <name type="scientific">Thermovibrio ammonificans (strain DSM 15698 / JCM 12110 / HB-1)</name>
    <dbReference type="NCBI Taxonomy" id="648996"/>
    <lineage>
        <taxon>Bacteria</taxon>
        <taxon>Pseudomonadati</taxon>
        <taxon>Aquificota</taxon>
        <taxon>Aquificia</taxon>
        <taxon>Desulfurobacteriales</taxon>
        <taxon>Desulfurobacteriaceae</taxon>
        <taxon>Thermovibrio</taxon>
    </lineage>
</organism>
<gene>
    <name evidence="6" type="ordered locus">Theam_0883</name>
</gene>
<dbReference type="SUPFAM" id="SSF52540">
    <property type="entry name" value="P-loop containing nucleoside triphosphate hydrolases"/>
    <property type="match status" value="1"/>
</dbReference>
<dbReference type="KEGG" id="tam:Theam_0883"/>
<dbReference type="Proteomes" id="UP000006362">
    <property type="component" value="Chromosome"/>
</dbReference>
<dbReference type="GO" id="GO:0016887">
    <property type="term" value="F:ATP hydrolysis activity"/>
    <property type="evidence" value="ECO:0007669"/>
    <property type="project" value="InterPro"/>
</dbReference>
<evidence type="ECO:0000313" key="6">
    <source>
        <dbReference type="EMBL" id="ADU96850.1"/>
    </source>
</evidence>
<dbReference type="PROSITE" id="PS50893">
    <property type="entry name" value="ABC_TRANSPORTER_2"/>
    <property type="match status" value="1"/>
</dbReference>
<accession>E8T1V5</accession>